<sequence length="393" mass="43260">MSSSSSTLQDAAASATVRSALSPPPQPWGTKLLDLSRLASPRTWWGVAMNVRRSPFVDIDWHPFLQGLLGVLVPFLVLLILLRTTTTTIGTTATVPRPPALLYFGSPWAYHCLWVSMSKPLRELVGVGVNVWKGRSVPLPDAFETLTSSVAQSRCIRKRRYDLYLPPPTSTTLPKQTDHDTEHQQTAILFLPGSGVSHAAYANAAARLSDAGYVVVVPSMEPLRLALPHLGADWWDIARILRRVQRQLGGHCHWVLAGHSMGSFAAMNLWAEYYDASSSRQSSFSIGPELVLWGVANFPTYMPSSNMTETTQLLLVQGQDDLLLKMTEQWKDLQEAKLPTNCQRVSIPGGTHGGFGSYPSEALPPGDLPHTKQQQLAVEATVQFLKNRQEGSR</sequence>
<name>A0A9N8HP44_9STRA</name>
<accession>A0A9N8HP44</accession>
<dbReference type="OrthoDB" id="52664at2759"/>
<dbReference type="AlphaFoldDB" id="A0A9N8HP44"/>
<keyword evidence="5" id="KW-1185">Reference proteome</keyword>
<organism evidence="4 5">
    <name type="scientific">Seminavis robusta</name>
    <dbReference type="NCBI Taxonomy" id="568900"/>
    <lineage>
        <taxon>Eukaryota</taxon>
        <taxon>Sar</taxon>
        <taxon>Stramenopiles</taxon>
        <taxon>Ochrophyta</taxon>
        <taxon>Bacillariophyta</taxon>
        <taxon>Bacillariophyceae</taxon>
        <taxon>Bacillariophycidae</taxon>
        <taxon>Naviculales</taxon>
        <taxon>Naviculaceae</taxon>
        <taxon>Seminavis</taxon>
    </lineage>
</organism>
<keyword evidence="2" id="KW-0812">Transmembrane</keyword>
<protein>
    <submittedName>
        <fullName evidence="4">ADP-ribosylation factor GTPase-activating protein</fullName>
    </submittedName>
</protein>
<evidence type="ECO:0000256" key="1">
    <source>
        <dbReference type="SAM" id="MobiDB-lite"/>
    </source>
</evidence>
<proteinExistence type="predicted"/>
<comment type="caution">
    <text evidence="4">The sequence shown here is derived from an EMBL/GenBank/DDBJ whole genome shotgun (WGS) entry which is preliminary data.</text>
</comment>
<dbReference type="Proteomes" id="UP001153069">
    <property type="component" value="Unassembled WGS sequence"/>
</dbReference>
<keyword evidence="2" id="KW-0472">Membrane</keyword>
<dbReference type="InterPro" id="IPR029059">
    <property type="entry name" value="AB_hydrolase_5"/>
</dbReference>
<dbReference type="EMBL" id="CAICTM010001141">
    <property type="protein sequence ID" value="CAB9520886.1"/>
    <property type="molecule type" value="Genomic_DNA"/>
</dbReference>
<feature type="domain" description="Alpha/beta hydrolase fold-5" evidence="3">
    <location>
        <begin position="188"/>
        <end position="359"/>
    </location>
</feature>
<dbReference type="SUPFAM" id="SSF53474">
    <property type="entry name" value="alpha/beta-Hydrolases"/>
    <property type="match status" value="1"/>
</dbReference>
<evidence type="ECO:0000313" key="5">
    <source>
        <dbReference type="Proteomes" id="UP001153069"/>
    </source>
</evidence>
<gene>
    <name evidence="4" type="ORF">SEMRO_1143_G245970.1</name>
</gene>
<dbReference type="Gene3D" id="3.40.50.1820">
    <property type="entry name" value="alpha/beta hydrolase"/>
    <property type="match status" value="1"/>
</dbReference>
<keyword evidence="2" id="KW-1133">Transmembrane helix</keyword>
<dbReference type="GO" id="GO:0016787">
    <property type="term" value="F:hydrolase activity"/>
    <property type="evidence" value="ECO:0007669"/>
    <property type="project" value="InterPro"/>
</dbReference>
<feature type="transmembrane region" description="Helical" evidence="2">
    <location>
        <begin position="64"/>
        <end position="82"/>
    </location>
</feature>
<evidence type="ECO:0000259" key="3">
    <source>
        <dbReference type="Pfam" id="PF12695"/>
    </source>
</evidence>
<dbReference type="Pfam" id="PF12695">
    <property type="entry name" value="Abhydrolase_5"/>
    <property type="match status" value="1"/>
</dbReference>
<evidence type="ECO:0000256" key="2">
    <source>
        <dbReference type="SAM" id="Phobius"/>
    </source>
</evidence>
<reference evidence="4" key="1">
    <citation type="submission" date="2020-06" db="EMBL/GenBank/DDBJ databases">
        <authorList>
            <consortium name="Plant Systems Biology data submission"/>
        </authorList>
    </citation>
    <scope>NUCLEOTIDE SEQUENCE</scope>
    <source>
        <strain evidence="4">D6</strain>
    </source>
</reference>
<feature type="region of interest" description="Disordered" evidence="1">
    <location>
        <begin position="349"/>
        <end position="373"/>
    </location>
</feature>
<dbReference type="InterPro" id="IPR029058">
    <property type="entry name" value="AB_hydrolase_fold"/>
</dbReference>
<evidence type="ECO:0000313" key="4">
    <source>
        <dbReference type="EMBL" id="CAB9520886.1"/>
    </source>
</evidence>